<feature type="compositionally biased region" description="Polar residues" evidence="1">
    <location>
        <begin position="1"/>
        <end position="18"/>
    </location>
</feature>
<evidence type="ECO:0000256" key="1">
    <source>
        <dbReference type="SAM" id="MobiDB-lite"/>
    </source>
</evidence>
<reference evidence="3 4" key="1">
    <citation type="journal article" date="2024" name="Nat. Commun.">
        <title>Phylogenomics reveals the evolutionary origins of lichenization in chlorophyte algae.</title>
        <authorList>
            <person name="Puginier C."/>
            <person name="Libourel C."/>
            <person name="Otte J."/>
            <person name="Skaloud P."/>
            <person name="Haon M."/>
            <person name="Grisel S."/>
            <person name="Petersen M."/>
            <person name="Berrin J.G."/>
            <person name="Delaux P.M."/>
            <person name="Dal Grande F."/>
            <person name="Keller J."/>
        </authorList>
    </citation>
    <scope>NUCLEOTIDE SEQUENCE [LARGE SCALE GENOMIC DNA]</scope>
    <source>
        <strain evidence="3 4">SAG 2145</strain>
    </source>
</reference>
<dbReference type="AlphaFoldDB" id="A0AAW1S5Z4"/>
<dbReference type="InterPro" id="IPR038862">
    <property type="entry name" value="MPH2"/>
</dbReference>
<dbReference type="PANTHER" id="PTHR35742:SF1">
    <property type="entry name" value="THYLAKOID LUMENAL 16.5 KDA PROTEIN, CHLOROPLASTIC"/>
    <property type="match status" value="1"/>
</dbReference>
<feature type="domain" description="Maintenance of Photosystem II under High light 2 C-terminal" evidence="2">
    <location>
        <begin position="117"/>
        <end position="217"/>
    </location>
</feature>
<evidence type="ECO:0000259" key="2">
    <source>
        <dbReference type="Pfam" id="PF20675"/>
    </source>
</evidence>
<comment type="caution">
    <text evidence="3">The sequence shown here is derived from an EMBL/GenBank/DDBJ whole genome shotgun (WGS) entry which is preliminary data.</text>
</comment>
<dbReference type="InterPro" id="IPR049072">
    <property type="entry name" value="MPH2_C"/>
</dbReference>
<accession>A0AAW1S5Z4</accession>
<sequence length="217" mass="22776">MASLKSLASRSSVTQLRSESPAALAPVAAQRRPVCCRCSPEVPASGLSRRAGLAALVGLPLIASIPAAQAILPTQDDEDEELINKAKSNRKSRVAQELTTEKTFAKENYNDTALTTVSRAVKKIAKSGDQLEKGDLKAVAANISDSWVAEFQKVANDLSRTDAAKSSYPAIFKEISSLGSAASSGNSQSAKKEFVDTVSAIQAWADQAGIASQIIGL</sequence>
<evidence type="ECO:0000313" key="4">
    <source>
        <dbReference type="Proteomes" id="UP001438707"/>
    </source>
</evidence>
<name>A0AAW1S5Z4_9CHLO</name>
<evidence type="ECO:0000313" key="3">
    <source>
        <dbReference type="EMBL" id="KAK9841480.1"/>
    </source>
</evidence>
<proteinExistence type="predicted"/>
<dbReference type="Proteomes" id="UP001438707">
    <property type="component" value="Unassembled WGS sequence"/>
</dbReference>
<keyword evidence="4" id="KW-1185">Reference proteome</keyword>
<dbReference type="EMBL" id="JALJOS010000003">
    <property type="protein sequence ID" value="KAK9841480.1"/>
    <property type="molecule type" value="Genomic_DNA"/>
</dbReference>
<gene>
    <name evidence="3" type="ORF">WJX74_006583</name>
</gene>
<dbReference type="GO" id="GO:0010206">
    <property type="term" value="P:photosystem II repair"/>
    <property type="evidence" value="ECO:0007669"/>
    <property type="project" value="InterPro"/>
</dbReference>
<dbReference type="Pfam" id="PF20675">
    <property type="entry name" value="MPH2"/>
    <property type="match status" value="1"/>
</dbReference>
<feature type="region of interest" description="Disordered" evidence="1">
    <location>
        <begin position="1"/>
        <end position="27"/>
    </location>
</feature>
<protein>
    <recommendedName>
        <fullName evidence="2">Maintenance of Photosystem II under High light 2 C-terminal domain-containing protein</fullName>
    </recommendedName>
</protein>
<organism evidence="3 4">
    <name type="scientific">Apatococcus lobatus</name>
    <dbReference type="NCBI Taxonomy" id="904363"/>
    <lineage>
        <taxon>Eukaryota</taxon>
        <taxon>Viridiplantae</taxon>
        <taxon>Chlorophyta</taxon>
        <taxon>core chlorophytes</taxon>
        <taxon>Trebouxiophyceae</taxon>
        <taxon>Chlorellales</taxon>
        <taxon>Chlorellaceae</taxon>
        <taxon>Apatococcus</taxon>
    </lineage>
</organism>
<dbReference type="PANTHER" id="PTHR35742">
    <property type="entry name" value="THYLAKOID LUMENAL 16.5 KDA PROTEIN, CHLOROPLASTIC"/>
    <property type="match status" value="1"/>
</dbReference>